<keyword evidence="1" id="KW-1133">Transmembrane helix</keyword>
<sequence length="237" mass="26870">MVSSAARHRYSGGNTGYTDDLAGSADDNLLRGARRVHSIDAWSADPRTTPAFRARRSGIESPHCKRGWRDSTSLTRFQKHHYSIRALSITPIYTITIIPQLLVGTFSFRFAWRGLSLPMHRSHSWIPSFALIFPSSLAPIRRPPVIVGCKLLRLPVSEQEDLPHTPRRCLTSSAITPYRCLAPSLPSIFQRFKMTVQATVLGFLIRIHSCFSYIGPAIDSTELLYFQFRSYVRRPPR</sequence>
<comment type="caution">
    <text evidence="2">The sequence shown here is derived from an EMBL/GenBank/DDBJ whole genome shotgun (WGS) entry which is preliminary data.</text>
</comment>
<gene>
    <name evidence="2" type="ORF">DFH08DRAFT_518762</name>
</gene>
<dbReference type="AlphaFoldDB" id="A0AAD7EAG4"/>
<keyword evidence="3" id="KW-1185">Reference proteome</keyword>
<name>A0AAD7EAG4_9AGAR</name>
<dbReference type="EMBL" id="JARIHO010000095">
    <property type="protein sequence ID" value="KAJ7305630.1"/>
    <property type="molecule type" value="Genomic_DNA"/>
</dbReference>
<keyword evidence="1" id="KW-0472">Membrane</keyword>
<reference evidence="2" key="1">
    <citation type="submission" date="2023-03" db="EMBL/GenBank/DDBJ databases">
        <title>Massive genome expansion in bonnet fungi (Mycena s.s.) driven by repeated elements and novel gene families across ecological guilds.</title>
        <authorList>
            <consortium name="Lawrence Berkeley National Laboratory"/>
            <person name="Harder C.B."/>
            <person name="Miyauchi S."/>
            <person name="Viragh M."/>
            <person name="Kuo A."/>
            <person name="Thoen E."/>
            <person name="Andreopoulos B."/>
            <person name="Lu D."/>
            <person name="Skrede I."/>
            <person name="Drula E."/>
            <person name="Henrissat B."/>
            <person name="Morin E."/>
            <person name="Kohler A."/>
            <person name="Barry K."/>
            <person name="LaButti K."/>
            <person name="Morin E."/>
            <person name="Salamov A."/>
            <person name="Lipzen A."/>
            <person name="Mereny Z."/>
            <person name="Hegedus B."/>
            <person name="Baldrian P."/>
            <person name="Stursova M."/>
            <person name="Weitz H."/>
            <person name="Taylor A."/>
            <person name="Grigoriev I.V."/>
            <person name="Nagy L.G."/>
            <person name="Martin F."/>
            <person name="Kauserud H."/>
        </authorList>
    </citation>
    <scope>NUCLEOTIDE SEQUENCE</scope>
    <source>
        <strain evidence="2">CBHHK002</strain>
    </source>
</reference>
<proteinExistence type="predicted"/>
<organism evidence="2 3">
    <name type="scientific">Mycena albidolilacea</name>
    <dbReference type="NCBI Taxonomy" id="1033008"/>
    <lineage>
        <taxon>Eukaryota</taxon>
        <taxon>Fungi</taxon>
        <taxon>Dikarya</taxon>
        <taxon>Basidiomycota</taxon>
        <taxon>Agaricomycotina</taxon>
        <taxon>Agaricomycetes</taxon>
        <taxon>Agaricomycetidae</taxon>
        <taxon>Agaricales</taxon>
        <taxon>Marasmiineae</taxon>
        <taxon>Mycenaceae</taxon>
        <taxon>Mycena</taxon>
    </lineage>
</organism>
<accession>A0AAD7EAG4</accession>
<evidence type="ECO:0000313" key="3">
    <source>
        <dbReference type="Proteomes" id="UP001218218"/>
    </source>
</evidence>
<evidence type="ECO:0000313" key="2">
    <source>
        <dbReference type="EMBL" id="KAJ7305630.1"/>
    </source>
</evidence>
<feature type="transmembrane region" description="Helical" evidence="1">
    <location>
        <begin position="86"/>
        <end position="112"/>
    </location>
</feature>
<protein>
    <submittedName>
        <fullName evidence="2">Uncharacterized protein</fullName>
    </submittedName>
</protein>
<keyword evidence="1" id="KW-0812">Transmembrane</keyword>
<evidence type="ECO:0000256" key="1">
    <source>
        <dbReference type="SAM" id="Phobius"/>
    </source>
</evidence>
<dbReference type="Proteomes" id="UP001218218">
    <property type="component" value="Unassembled WGS sequence"/>
</dbReference>